<dbReference type="EMBL" id="CATQJA010002645">
    <property type="protein sequence ID" value="CAJ0576725.1"/>
    <property type="molecule type" value="Genomic_DNA"/>
</dbReference>
<dbReference type="Proteomes" id="UP001177023">
    <property type="component" value="Unassembled WGS sequence"/>
</dbReference>
<feature type="non-terminal residue" evidence="3">
    <location>
        <position position="188"/>
    </location>
</feature>
<keyword evidence="1" id="KW-0175">Coiled coil</keyword>
<accession>A0AA36CWM5</accession>
<evidence type="ECO:0000313" key="3">
    <source>
        <dbReference type="EMBL" id="CAJ0576725.1"/>
    </source>
</evidence>
<reference evidence="3" key="1">
    <citation type="submission" date="2023-06" db="EMBL/GenBank/DDBJ databases">
        <authorList>
            <person name="Delattre M."/>
        </authorList>
    </citation>
    <scope>NUCLEOTIDE SEQUENCE</scope>
    <source>
        <strain evidence="3">AF72</strain>
    </source>
</reference>
<keyword evidence="4" id="KW-1185">Reference proteome</keyword>
<organism evidence="3 4">
    <name type="scientific">Mesorhabditis spiculigera</name>
    <dbReference type="NCBI Taxonomy" id="96644"/>
    <lineage>
        <taxon>Eukaryota</taxon>
        <taxon>Metazoa</taxon>
        <taxon>Ecdysozoa</taxon>
        <taxon>Nematoda</taxon>
        <taxon>Chromadorea</taxon>
        <taxon>Rhabditida</taxon>
        <taxon>Rhabditina</taxon>
        <taxon>Rhabditomorpha</taxon>
        <taxon>Rhabditoidea</taxon>
        <taxon>Rhabditidae</taxon>
        <taxon>Mesorhabditinae</taxon>
        <taxon>Mesorhabditis</taxon>
    </lineage>
</organism>
<proteinExistence type="predicted"/>
<keyword evidence="2" id="KW-0732">Signal</keyword>
<sequence length="188" mass="21204">MSLKFGLFLLFAFFSLAGGSEPLGCLYCATPSVRGIQTGVRKRDPMPDDLLWRLMPTESWGDPIFADDCGNLGSERKSKYGQRCAVLHLEYEDGRVMHLKGSTSTKQEGYFNYTKEDGANGWAYVCSYRSYCNMRDVGMLKAQVEAAEQLKAQQAEKQRKAEEAEKQKNSYPNTFAFPIIVSLIANYF</sequence>
<feature type="chain" id="PRO_5041284395" evidence="2">
    <location>
        <begin position="20"/>
        <end position="188"/>
    </location>
</feature>
<protein>
    <submittedName>
        <fullName evidence="3">Uncharacterized protein</fullName>
    </submittedName>
</protein>
<comment type="caution">
    <text evidence="3">The sequence shown here is derived from an EMBL/GenBank/DDBJ whole genome shotgun (WGS) entry which is preliminary data.</text>
</comment>
<dbReference type="AlphaFoldDB" id="A0AA36CWM5"/>
<evidence type="ECO:0000313" key="4">
    <source>
        <dbReference type="Proteomes" id="UP001177023"/>
    </source>
</evidence>
<feature type="signal peptide" evidence="2">
    <location>
        <begin position="1"/>
        <end position="19"/>
    </location>
</feature>
<name>A0AA36CWM5_9BILA</name>
<evidence type="ECO:0000256" key="2">
    <source>
        <dbReference type="SAM" id="SignalP"/>
    </source>
</evidence>
<evidence type="ECO:0000256" key="1">
    <source>
        <dbReference type="SAM" id="Coils"/>
    </source>
</evidence>
<gene>
    <name evidence="3" type="ORF">MSPICULIGERA_LOCUS15012</name>
</gene>
<feature type="coiled-coil region" evidence="1">
    <location>
        <begin position="140"/>
        <end position="170"/>
    </location>
</feature>